<dbReference type="Pfam" id="PF00112">
    <property type="entry name" value="Peptidase_C1"/>
    <property type="match status" value="1"/>
</dbReference>
<sequence>NKLLKQNQYQLKIKIKIMQKTLLLSVIALFGISSVLFFFTHHQQETNINKDTQFQQWLQKYNVKLAGEDFTYRRQVFFENLEKISKNNSEDNGTTQEANQFAILTSSEFNQMYKGLKRQQNNIQNLKLQIVDETAPLPASIDWRKKKAVNPVKDQGQCGSCWAFSAVGGLEGAYAIANKKLVSFSEQQIVDCSKNGGNSGCNGGDLPPAYDYAVEKGIQTEASYPYTAVDGECQYNSKKVVFKPESYTKVKTRDPIALAQAVAIQPVPVCIEADESAFQFYSGGIVKKGCGYQLDHCVVVVGYTSNAWIVRNSWGSSWGEDGYIRIARTKQSGQPGVCGIYEEPVVPNFKK</sequence>
<dbReference type="InterPro" id="IPR039417">
    <property type="entry name" value="Peptidase_C1A_papain-like"/>
</dbReference>
<keyword evidence="4" id="KW-0472">Membrane</keyword>
<dbReference type="InterPro" id="IPR000169">
    <property type="entry name" value="Pept_cys_AS"/>
</dbReference>
<proteinExistence type="inferred from homology"/>
<dbReference type="InterPro" id="IPR013128">
    <property type="entry name" value="Peptidase_C1A"/>
</dbReference>
<feature type="domain" description="Cathepsin propeptide inhibitor" evidence="6">
    <location>
        <begin position="54"/>
        <end position="109"/>
    </location>
</feature>
<organism evidence="7 8">
    <name type="scientific">Ichthyophthirius multifiliis</name>
    <name type="common">White spot disease agent</name>
    <name type="synonym">Ich</name>
    <dbReference type="NCBI Taxonomy" id="5932"/>
    <lineage>
        <taxon>Eukaryota</taxon>
        <taxon>Sar</taxon>
        <taxon>Alveolata</taxon>
        <taxon>Ciliophora</taxon>
        <taxon>Intramacronucleata</taxon>
        <taxon>Oligohymenophorea</taxon>
        <taxon>Hymenostomatida</taxon>
        <taxon>Ophryoglenina</taxon>
        <taxon>Ichthyophthirius</taxon>
    </lineage>
</organism>
<dbReference type="CDD" id="cd02248">
    <property type="entry name" value="Peptidase_C1A"/>
    <property type="match status" value="1"/>
</dbReference>
<protein>
    <recommendedName>
        <fullName evidence="9">Papain family cysteine protease</fullName>
    </recommendedName>
</protein>
<evidence type="ECO:0000256" key="3">
    <source>
        <dbReference type="ARBA" id="ARBA00023157"/>
    </source>
</evidence>
<evidence type="ECO:0000259" key="5">
    <source>
        <dbReference type="SMART" id="SM00645"/>
    </source>
</evidence>
<dbReference type="SMART" id="SM00848">
    <property type="entry name" value="Inhibitor_I29"/>
    <property type="match status" value="1"/>
</dbReference>
<accession>G0QST8</accession>
<dbReference type="FunFam" id="3.90.70.10:FF:000039">
    <property type="entry name" value="Cysteine proteinase 2, putative"/>
    <property type="match status" value="1"/>
</dbReference>
<keyword evidence="8" id="KW-1185">Reference proteome</keyword>
<evidence type="ECO:0000313" key="7">
    <source>
        <dbReference type="EMBL" id="EGR31705.1"/>
    </source>
</evidence>
<dbReference type="PRINTS" id="PR00705">
    <property type="entry name" value="PAPAIN"/>
</dbReference>
<dbReference type="SMART" id="SM00645">
    <property type="entry name" value="Pept_C1"/>
    <property type="match status" value="1"/>
</dbReference>
<dbReference type="GO" id="GO:0006508">
    <property type="term" value="P:proteolysis"/>
    <property type="evidence" value="ECO:0007669"/>
    <property type="project" value="InterPro"/>
</dbReference>
<dbReference type="Pfam" id="PF08246">
    <property type="entry name" value="Inhibitor_I29"/>
    <property type="match status" value="1"/>
</dbReference>
<evidence type="ECO:0000256" key="2">
    <source>
        <dbReference type="ARBA" id="ARBA00023145"/>
    </source>
</evidence>
<dbReference type="PANTHER" id="PTHR12411">
    <property type="entry name" value="CYSTEINE PROTEASE FAMILY C1-RELATED"/>
    <property type="match status" value="1"/>
</dbReference>
<dbReference type="GO" id="GO:0008234">
    <property type="term" value="F:cysteine-type peptidase activity"/>
    <property type="evidence" value="ECO:0007669"/>
    <property type="project" value="InterPro"/>
</dbReference>
<dbReference type="AlphaFoldDB" id="G0QST8"/>
<evidence type="ECO:0000259" key="6">
    <source>
        <dbReference type="SMART" id="SM00848"/>
    </source>
</evidence>
<evidence type="ECO:0000256" key="4">
    <source>
        <dbReference type="SAM" id="Phobius"/>
    </source>
</evidence>
<dbReference type="STRING" id="857967.G0QST8"/>
<dbReference type="RefSeq" id="XP_004035191.1">
    <property type="nucleotide sequence ID" value="XM_004035143.1"/>
</dbReference>
<feature type="domain" description="Peptidase C1A papain C-terminal" evidence="5">
    <location>
        <begin position="137"/>
        <end position="348"/>
    </location>
</feature>
<dbReference type="Proteomes" id="UP000008983">
    <property type="component" value="Unassembled WGS sequence"/>
</dbReference>
<dbReference type="Gene3D" id="3.90.70.10">
    <property type="entry name" value="Cysteine proteinases"/>
    <property type="match status" value="1"/>
</dbReference>
<dbReference type="OMA" id="ASNWAYY"/>
<keyword evidence="4" id="KW-0812">Transmembrane</keyword>
<dbReference type="InterPro" id="IPR000668">
    <property type="entry name" value="Peptidase_C1A_C"/>
</dbReference>
<dbReference type="GeneID" id="14907850"/>
<dbReference type="OrthoDB" id="190265at2759"/>
<comment type="similarity">
    <text evidence="1">Belongs to the peptidase C1 family.</text>
</comment>
<feature type="transmembrane region" description="Helical" evidence="4">
    <location>
        <begin position="21"/>
        <end position="39"/>
    </location>
</feature>
<evidence type="ECO:0000313" key="8">
    <source>
        <dbReference type="Proteomes" id="UP000008983"/>
    </source>
</evidence>
<dbReference type="SUPFAM" id="SSF54001">
    <property type="entry name" value="Cysteine proteinases"/>
    <property type="match status" value="1"/>
</dbReference>
<feature type="non-terminal residue" evidence="7">
    <location>
        <position position="1"/>
    </location>
</feature>
<keyword evidence="3" id="KW-1015">Disulfide bond</keyword>
<reference evidence="7 8" key="1">
    <citation type="submission" date="2011-07" db="EMBL/GenBank/DDBJ databases">
        <authorList>
            <person name="Coyne R."/>
            <person name="Brami D."/>
            <person name="Johnson J."/>
            <person name="Hostetler J."/>
            <person name="Hannick L."/>
            <person name="Clark T."/>
            <person name="Cassidy-Hanley D."/>
            <person name="Inman J."/>
        </authorList>
    </citation>
    <scope>NUCLEOTIDE SEQUENCE [LARGE SCALE GENOMIC DNA]</scope>
    <source>
        <strain evidence="7 8">G5</strain>
    </source>
</reference>
<evidence type="ECO:0008006" key="9">
    <source>
        <dbReference type="Google" id="ProtNLM"/>
    </source>
</evidence>
<dbReference type="eggNOG" id="KOG1543">
    <property type="taxonomic scope" value="Eukaryota"/>
</dbReference>
<evidence type="ECO:0000256" key="1">
    <source>
        <dbReference type="ARBA" id="ARBA00008455"/>
    </source>
</evidence>
<dbReference type="InterPro" id="IPR038765">
    <property type="entry name" value="Papain-like_cys_pep_sf"/>
</dbReference>
<keyword evidence="2" id="KW-0865">Zymogen</keyword>
<dbReference type="EMBL" id="GL983824">
    <property type="protein sequence ID" value="EGR31705.1"/>
    <property type="molecule type" value="Genomic_DNA"/>
</dbReference>
<dbReference type="InParanoid" id="G0QST8"/>
<gene>
    <name evidence="7" type="ORF">IMG5_103490</name>
</gene>
<keyword evidence="4" id="KW-1133">Transmembrane helix</keyword>
<dbReference type="InterPro" id="IPR013201">
    <property type="entry name" value="Prot_inhib_I29"/>
</dbReference>
<dbReference type="PROSITE" id="PS00139">
    <property type="entry name" value="THIOL_PROTEASE_CYS"/>
    <property type="match status" value="1"/>
</dbReference>
<name>G0QST8_ICHMU</name>